<dbReference type="PANTHER" id="PTHR47114">
    <property type="match status" value="1"/>
</dbReference>
<dbReference type="Gene3D" id="3.80.10.10">
    <property type="entry name" value="Ribonuclease Inhibitor"/>
    <property type="match status" value="2"/>
</dbReference>
<proteinExistence type="inferred from homology"/>
<feature type="region of interest" description="Disordered" evidence="4">
    <location>
        <begin position="876"/>
        <end position="895"/>
    </location>
</feature>
<evidence type="ECO:0000256" key="4">
    <source>
        <dbReference type="SAM" id="MobiDB-lite"/>
    </source>
</evidence>
<dbReference type="EMBL" id="SZPQ01000022">
    <property type="protein sequence ID" value="TKI05121.1"/>
    <property type="molecule type" value="Genomic_DNA"/>
</dbReference>
<dbReference type="RefSeq" id="WP_136991086.1">
    <property type="nucleotide sequence ID" value="NZ_SZPQ01000022.1"/>
</dbReference>
<evidence type="ECO:0000256" key="3">
    <source>
        <dbReference type="ARBA" id="ARBA00022737"/>
    </source>
</evidence>
<evidence type="ECO:0000256" key="1">
    <source>
        <dbReference type="ARBA" id="ARBA00009868"/>
    </source>
</evidence>
<dbReference type="InterPro" id="IPR003591">
    <property type="entry name" value="Leu-rich_rpt_typical-subtyp"/>
</dbReference>
<dbReference type="SUPFAM" id="SSF52058">
    <property type="entry name" value="L domain-like"/>
    <property type="match status" value="2"/>
</dbReference>
<keyword evidence="6" id="KW-1185">Reference proteome</keyword>
<keyword evidence="3" id="KW-0677">Repeat</keyword>
<comment type="similarity">
    <text evidence="1">Belongs to the LRR-containing bacterial E3 ligase family.</text>
</comment>
<gene>
    <name evidence="5" type="ORF">FCN80_15585</name>
</gene>
<feature type="region of interest" description="Disordered" evidence="4">
    <location>
        <begin position="21"/>
        <end position="77"/>
    </location>
</feature>
<evidence type="ECO:0008006" key="7">
    <source>
        <dbReference type="Google" id="ProtNLM"/>
    </source>
</evidence>
<dbReference type="InterPro" id="IPR051071">
    <property type="entry name" value="LRR-bact_E3_ubiq_ligases"/>
</dbReference>
<dbReference type="PANTHER" id="PTHR47114:SF2">
    <property type="entry name" value="OLIGODENDROCYTE-MYELIN GLYCOPROTEIN"/>
    <property type="match status" value="1"/>
</dbReference>
<accession>A0ABY2SIB6</accession>
<comment type="caution">
    <text evidence="5">The sequence shown here is derived from an EMBL/GenBank/DDBJ whole genome shotgun (WGS) entry which is preliminary data.</text>
</comment>
<protein>
    <recommendedName>
        <fullName evidence="7">Leucine-rich repeat (LRR) protein</fullName>
    </recommendedName>
</protein>
<evidence type="ECO:0000256" key="2">
    <source>
        <dbReference type="ARBA" id="ARBA00022614"/>
    </source>
</evidence>
<dbReference type="SMART" id="SM00369">
    <property type="entry name" value="LRR_TYP"/>
    <property type="match status" value="7"/>
</dbReference>
<sequence length="1400" mass="154156">MSTALPIAGEVGLSARALFPADDGQNAAGSLGRSNARSDAPPGEITSAPWVIRAGPHARGRQSTKEAHPRSRRQMGDEALSFKEAPAGGSDEYIAMVDPAPVMKLADEEEKSLGDQTAQLQRFFSKKRLNTSEELTGITVLIENVVAHIIREPDGLEHIARQLARSAGVYGGHLQETLTREAQFALVHSWLDTRVFPGGIGAFASQILLAAKAEYACHPRRPLRLPFSALQTRLNDWLAGGNLTVYSGPGQLEGALSQTAAHYILEEVVKTALPVLSLPERELAESHVFVGGLDAGLLHAGLLFTRQAAPGLAKLTVRELIELGGSIEDILREGLADPALIRLFELPACLYYGLSPKPDKSILAGTEQTETDQDHARRALEAFFAALDARRDEENPYRQLSEALQNYRSRIQFIQQLSANTGNGDPDAAPDNADERYCLGDEEPLPVDDPDALFARQNDMIAARYAVVDMLMLAAAFESLPSDEADFLRRAEVRRGDAEFSAAHTVRRQMAAHVISPYALTVRLASGVELLVGRLGGETRIYALRYHDSAYALTRMDQEAQRYYPLMADGGKCAHDPDYQLKIFIRSDVFPLLKSPDDSLEHLAEQLIRQHRMTFATHLHHQGYERTSLEKVKDFMLSLVPLYDCLTGLEAKKSEAALSCALDVISFLPLIGAGMGLGLRFMQHGVKGGMLAYQAALRSLATRQTLRQAVGESGRRLFRYAVLPAAEELNRATLIQFGIAGLRSMDPGVEWIGSLGYHTLEQVLTAARTVTRQVPVWKKILPFAGDVAQQRPMAANHYPIEYGRLAGWGKPLPMIPLGGDTFRGRTVYVRIDIDTGTLFGKKYTLASDGELHAIPLPLAQRLKNILEQGLSGRGAPRASRRLARPVAGQELATSSTGPSDLTVDMLLRWLEIRRMGGADIRDDFLRRFNLDAEYWSHYIAPSGELTERAGQLLSFAGFHDWNRLLGLPPELQIMIIRYLDIRALQNLLLAFPLLDVAPPQAASLRYLVERRKQNLLDIIARDNTAWMMSSSFGERRWLALNIITAYYSTYHRQLILAGLRLKTLPPQLPSDLLGMDVSANQLSALLEQLPGNLEQLNVSVNKLSVLPEALPSRLSRLDASINRLTRLPALMPSTLTHLKLNNNQLTALPDALPGALTHLDISGNTVVRIPEHLPAGLLELKANANVLTLLPERLPRGLRRLELQNNLLTHLPGHLPSTLQVLDLYHNLLNSLPERLPRRLKILEVSSNRLEHLPASLPQDLRELLLTNNLMSRLPPALPGKLKILRVAFNNLAALPDVLPASIVELDVANNMLVSLPASLPADLKSLRAGYNVLTHLPDNLPAGLQTLSVAHTQLTCLPSPLPVTLRVLDIRSTYIQSRPDNLPTDVQIVSSPPTEAHNR</sequence>
<evidence type="ECO:0000313" key="5">
    <source>
        <dbReference type="EMBL" id="TKI05121.1"/>
    </source>
</evidence>
<evidence type="ECO:0000313" key="6">
    <source>
        <dbReference type="Proteomes" id="UP000305202"/>
    </source>
</evidence>
<organism evidence="5 6">
    <name type="scientific">Martelella alba</name>
    <dbReference type="NCBI Taxonomy" id="2590451"/>
    <lineage>
        <taxon>Bacteria</taxon>
        <taxon>Pseudomonadati</taxon>
        <taxon>Pseudomonadota</taxon>
        <taxon>Alphaproteobacteria</taxon>
        <taxon>Hyphomicrobiales</taxon>
        <taxon>Aurantimonadaceae</taxon>
        <taxon>Martelella</taxon>
    </lineage>
</organism>
<reference evidence="5 6" key="1">
    <citation type="submission" date="2019-04" db="EMBL/GenBank/DDBJ databases">
        <authorList>
            <person name="Li M."/>
            <person name="Gao C."/>
        </authorList>
    </citation>
    <scope>NUCLEOTIDE SEQUENCE [LARGE SCALE GENOMIC DNA]</scope>
    <source>
        <strain evidence="5 6">BGMRC 2031</strain>
    </source>
</reference>
<dbReference type="SMART" id="SM00364">
    <property type="entry name" value="LRR_BAC"/>
    <property type="match status" value="14"/>
</dbReference>
<dbReference type="Proteomes" id="UP000305202">
    <property type="component" value="Unassembled WGS sequence"/>
</dbReference>
<dbReference type="InterPro" id="IPR032675">
    <property type="entry name" value="LRR_dom_sf"/>
</dbReference>
<name>A0ABY2SIB6_9HYPH</name>
<keyword evidence="2" id="KW-0433">Leucine-rich repeat</keyword>